<dbReference type="OrthoDB" id="7061720at2"/>
<dbReference type="AlphaFoldDB" id="A0A4Q8LYR5"/>
<organism evidence="2 3">
    <name type="scientific">Pseudoxanthomonas winnipegensis</name>
    <dbReference type="NCBI Taxonomy" id="2480810"/>
    <lineage>
        <taxon>Bacteria</taxon>
        <taxon>Pseudomonadati</taxon>
        <taxon>Pseudomonadota</taxon>
        <taxon>Gammaproteobacteria</taxon>
        <taxon>Lysobacterales</taxon>
        <taxon>Lysobacteraceae</taxon>
        <taxon>Pseudoxanthomonas</taxon>
    </lineage>
</organism>
<accession>A0A4Q8LYR5</accession>
<name>A0A4Q8LYR5_9GAMM</name>
<sequence>MPADQTTKTVYYLRARRDDQPFDLQSIAKKARKKKSTCDATEIELGGGDVVRIQHFSNSNGRTLMHLTRYVPGVQASTLQPKATTAEDDEGAQPPPRGKEFKDGDCFLLLKEHHVLYCGHGISKSKASLYLSQLFREAELHDESSGFDLVPASNLDKLQLIQDHGVKSIQLAVSAFDLSLPKARRTSWIAKSLGSLGDELGALVSKDQSLTKQKALEDLIVNVEVKLDGNTRAIQSSQDFIEDLAETVLDDETETPVSEFTIVTQKNERITSGEIRLQTGVKVETKDNSVSHTSVWGEMGTYFDQITQGNLLEQ</sequence>
<dbReference type="EMBL" id="SHMG01000014">
    <property type="protein sequence ID" value="TAA36722.1"/>
    <property type="molecule type" value="Genomic_DNA"/>
</dbReference>
<protein>
    <submittedName>
        <fullName evidence="2">Uncharacterized protein</fullName>
    </submittedName>
</protein>
<gene>
    <name evidence="2" type="ORF">EA655_17860</name>
</gene>
<evidence type="ECO:0000313" key="2">
    <source>
        <dbReference type="EMBL" id="TAA36722.1"/>
    </source>
</evidence>
<feature type="region of interest" description="Disordered" evidence="1">
    <location>
        <begin position="78"/>
        <end position="98"/>
    </location>
</feature>
<comment type="caution">
    <text evidence="2">The sequence shown here is derived from an EMBL/GenBank/DDBJ whole genome shotgun (WGS) entry which is preliminary data.</text>
</comment>
<dbReference type="Proteomes" id="UP000294164">
    <property type="component" value="Unassembled WGS sequence"/>
</dbReference>
<proteinExistence type="predicted"/>
<dbReference type="RefSeq" id="WP_130535746.1">
    <property type="nucleotide sequence ID" value="NZ_SHMG01000014.1"/>
</dbReference>
<evidence type="ECO:0000256" key="1">
    <source>
        <dbReference type="SAM" id="MobiDB-lite"/>
    </source>
</evidence>
<evidence type="ECO:0000313" key="3">
    <source>
        <dbReference type="Proteomes" id="UP000294164"/>
    </source>
</evidence>
<reference evidence="2 3" key="1">
    <citation type="submission" date="2019-02" db="EMBL/GenBank/DDBJ databases">
        <title>WGS of Pseudoxanthomonas species novum from clinical isolates.</title>
        <authorList>
            <person name="Bernier A.-M."/>
            <person name="Bernard K."/>
            <person name="Vachon A."/>
        </authorList>
    </citation>
    <scope>NUCLEOTIDE SEQUENCE [LARGE SCALE GENOMIC DNA]</scope>
    <source>
        <strain evidence="2 3">NML130969</strain>
    </source>
</reference>